<dbReference type="GO" id="GO:0005576">
    <property type="term" value="C:extracellular region"/>
    <property type="evidence" value="ECO:0007669"/>
    <property type="project" value="TreeGrafter"/>
</dbReference>
<protein>
    <submittedName>
        <fullName evidence="4">Uncharacterized protein LOC111131014</fullName>
    </submittedName>
</protein>
<feature type="signal peptide" evidence="1">
    <location>
        <begin position="1"/>
        <end position="20"/>
    </location>
</feature>
<gene>
    <name evidence="4" type="primary">LOC111131014</name>
</gene>
<feature type="chain" id="PRO_5034819945" evidence="1">
    <location>
        <begin position="21"/>
        <end position="170"/>
    </location>
</feature>
<dbReference type="GeneID" id="111131014"/>
<dbReference type="OrthoDB" id="6381819at2759"/>
<dbReference type="GO" id="GO:0021556">
    <property type="term" value="P:central nervous system formation"/>
    <property type="evidence" value="ECO:0007669"/>
    <property type="project" value="TreeGrafter"/>
</dbReference>
<dbReference type="GO" id="GO:0008083">
    <property type="term" value="F:growth factor activity"/>
    <property type="evidence" value="ECO:0007669"/>
    <property type="project" value="TreeGrafter"/>
</dbReference>
<evidence type="ECO:0000313" key="4">
    <source>
        <dbReference type="RefSeq" id="XP_022334041.1"/>
    </source>
</evidence>
<evidence type="ECO:0000256" key="1">
    <source>
        <dbReference type="SAM" id="SignalP"/>
    </source>
</evidence>
<dbReference type="KEGG" id="cvn:111131014"/>
<dbReference type="InterPro" id="IPR029034">
    <property type="entry name" value="Cystine-knot_cytokine"/>
</dbReference>
<proteinExistence type="predicted"/>
<dbReference type="GO" id="GO:0005121">
    <property type="term" value="F:Toll binding"/>
    <property type="evidence" value="ECO:0007669"/>
    <property type="project" value="TreeGrafter"/>
</dbReference>
<accession>A0A8B8E401</accession>
<evidence type="ECO:0000313" key="3">
    <source>
        <dbReference type="Proteomes" id="UP000694844"/>
    </source>
</evidence>
<dbReference type="PANTHER" id="PTHR23199">
    <property type="entry name" value="NEUROTROPHIN 1-RELATED"/>
    <property type="match status" value="1"/>
</dbReference>
<dbReference type="AlphaFoldDB" id="A0A8B8E401"/>
<keyword evidence="1" id="KW-0732">Signal</keyword>
<dbReference type="SUPFAM" id="SSF57501">
    <property type="entry name" value="Cystine-knot cytokines"/>
    <property type="match status" value="1"/>
</dbReference>
<dbReference type="Pfam" id="PF00243">
    <property type="entry name" value="NGF"/>
    <property type="match status" value="1"/>
</dbReference>
<dbReference type="RefSeq" id="XP_022334041.1">
    <property type="nucleotide sequence ID" value="XM_022478333.1"/>
</dbReference>
<feature type="domain" description="Nerve growth factor-related" evidence="2">
    <location>
        <begin position="95"/>
        <end position="160"/>
    </location>
</feature>
<dbReference type="Gene3D" id="2.10.90.10">
    <property type="entry name" value="Cystine-knot cytokines"/>
    <property type="match status" value="1"/>
</dbReference>
<dbReference type="PROSITE" id="PS50270">
    <property type="entry name" value="NGF_2"/>
    <property type="match status" value="1"/>
</dbReference>
<dbReference type="InterPro" id="IPR052444">
    <property type="entry name" value="Spz/Toll_ligand-like"/>
</dbReference>
<dbReference type="Proteomes" id="UP000694844">
    <property type="component" value="Chromosome 4"/>
</dbReference>
<reference evidence="4" key="1">
    <citation type="submission" date="2025-08" db="UniProtKB">
        <authorList>
            <consortium name="RefSeq"/>
        </authorList>
    </citation>
    <scope>IDENTIFICATION</scope>
    <source>
        <tissue evidence="4">Whole sample</tissue>
    </source>
</reference>
<dbReference type="PANTHER" id="PTHR23199:SF12">
    <property type="entry name" value="NEUROTROPHIN 1-RELATED"/>
    <property type="match status" value="1"/>
</dbReference>
<dbReference type="InterPro" id="IPR002072">
    <property type="entry name" value="Nerve_growth_factor-rel"/>
</dbReference>
<name>A0A8B8E401_CRAVI</name>
<evidence type="ECO:0000259" key="2">
    <source>
        <dbReference type="Pfam" id="PF00243"/>
    </source>
</evidence>
<sequence length="170" mass="19818">MHGFTSIWIVMWTICIMIKAQTDDETNPLQARTNLLRAILWEEREFEEIGKRAYHTLPQHSDLADCCPIFSQKISPVGGLSREGTLLRLYRDPRTVQRFYEVSCAAGVLNRPCRYVDSTWRSKCVQSYTYVYAIVRDYNTTQPYRMDYMRLKSGCSCKVEDQPPIVDITD</sequence>
<organism evidence="3 4">
    <name type="scientific">Crassostrea virginica</name>
    <name type="common">Eastern oyster</name>
    <dbReference type="NCBI Taxonomy" id="6565"/>
    <lineage>
        <taxon>Eukaryota</taxon>
        <taxon>Metazoa</taxon>
        <taxon>Spiralia</taxon>
        <taxon>Lophotrochozoa</taxon>
        <taxon>Mollusca</taxon>
        <taxon>Bivalvia</taxon>
        <taxon>Autobranchia</taxon>
        <taxon>Pteriomorphia</taxon>
        <taxon>Ostreida</taxon>
        <taxon>Ostreoidea</taxon>
        <taxon>Ostreidae</taxon>
        <taxon>Crassostrea</taxon>
    </lineage>
</organism>
<keyword evidence="3" id="KW-1185">Reference proteome</keyword>
<dbReference type="GO" id="GO:0045087">
    <property type="term" value="P:innate immune response"/>
    <property type="evidence" value="ECO:0007669"/>
    <property type="project" value="TreeGrafter"/>
</dbReference>